<comment type="caution">
    <text evidence="3">The sequence shown here is derived from an EMBL/GenBank/DDBJ whole genome shotgun (WGS) entry which is preliminary data.</text>
</comment>
<accession>A0AAV6TEG2</accession>
<proteinExistence type="predicted"/>
<evidence type="ECO:0000256" key="2">
    <source>
        <dbReference type="SAM" id="MobiDB-lite"/>
    </source>
</evidence>
<dbReference type="AlphaFoldDB" id="A0AAV6TEG2"/>
<feature type="compositionally biased region" description="Polar residues" evidence="2">
    <location>
        <begin position="315"/>
        <end position="332"/>
    </location>
</feature>
<keyword evidence="1" id="KW-0175">Coiled coil</keyword>
<feature type="coiled-coil region" evidence="1">
    <location>
        <begin position="337"/>
        <end position="364"/>
    </location>
</feature>
<feature type="region of interest" description="Disordered" evidence="2">
    <location>
        <begin position="181"/>
        <end position="241"/>
    </location>
</feature>
<feature type="compositionally biased region" description="Pro residues" evidence="2">
    <location>
        <begin position="296"/>
        <end position="307"/>
    </location>
</feature>
<gene>
    <name evidence="3" type="ORF">JTE90_010879</name>
</gene>
<dbReference type="EMBL" id="JAFNEN010005894">
    <property type="protein sequence ID" value="KAG8159060.1"/>
    <property type="molecule type" value="Genomic_DNA"/>
</dbReference>
<name>A0AAV6TEG2_9ARAC</name>
<evidence type="ECO:0000313" key="4">
    <source>
        <dbReference type="Proteomes" id="UP000827092"/>
    </source>
</evidence>
<feature type="compositionally biased region" description="Polar residues" evidence="2">
    <location>
        <begin position="12"/>
        <end position="25"/>
    </location>
</feature>
<feature type="region of interest" description="Disordered" evidence="2">
    <location>
        <begin position="279"/>
        <end position="332"/>
    </location>
</feature>
<reference evidence="3 4" key="1">
    <citation type="journal article" date="2022" name="Nat. Ecol. Evol.">
        <title>A masculinizing supergene underlies an exaggerated male reproductive morph in a spider.</title>
        <authorList>
            <person name="Hendrickx F."/>
            <person name="De Corte Z."/>
            <person name="Sonet G."/>
            <person name="Van Belleghem S.M."/>
            <person name="Kostlbacher S."/>
            <person name="Vangestel C."/>
        </authorList>
    </citation>
    <scope>NUCLEOTIDE SEQUENCE [LARGE SCALE GENOMIC DNA]</scope>
    <source>
        <strain evidence="3">W744_W776</strain>
    </source>
</reference>
<sequence length="380" mass="41737">MGPKAPVKIRSRSASPLTRSPTPISDHSKLAHCNKIRKAEELLRRQNETIGLLTHSFGDDFLAANPTDKSNLGKLKKGVNHGIQKAKIDLAKLGPCEVRDCPYHTTNDVKNPHSKRRLNTSSDDEGNDQPSKILMTNSTPTQSVSPIFKNLTPSKIDMSKISSEMDDSSYDESTDIDNSEFTEVKKKKASKKRSITPQLQTPITTSNPFTALNINAPGPSSTTQPGDPSNNSPPPVTTPAGKPAVLMVKIDIDSKSLCQKITSFAPKINARKITWDNNHLRTSTNSQPPSTGVWNNPPPATGTPTAPPTRISCWNKPSNVNETSTAPQTQSTQDKMFHELIRLIQDLRTELQLHKSEIADLKRQLNTIAQPHSHTNESEN</sequence>
<feature type="region of interest" description="Disordered" evidence="2">
    <location>
        <begin position="1"/>
        <end position="27"/>
    </location>
</feature>
<protein>
    <submittedName>
        <fullName evidence="3">Uncharacterized protein</fullName>
    </submittedName>
</protein>
<dbReference type="Proteomes" id="UP000827092">
    <property type="component" value="Unassembled WGS sequence"/>
</dbReference>
<feature type="compositionally biased region" description="Polar residues" evidence="2">
    <location>
        <begin position="195"/>
        <end position="227"/>
    </location>
</feature>
<feature type="compositionally biased region" description="Polar residues" evidence="2">
    <location>
        <begin position="128"/>
        <end position="145"/>
    </location>
</feature>
<feature type="region of interest" description="Disordered" evidence="2">
    <location>
        <begin position="103"/>
        <end position="150"/>
    </location>
</feature>
<organism evidence="3 4">
    <name type="scientific">Oedothorax gibbosus</name>
    <dbReference type="NCBI Taxonomy" id="931172"/>
    <lineage>
        <taxon>Eukaryota</taxon>
        <taxon>Metazoa</taxon>
        <taxon>Ecdysozoa</taxon>
        <taxon>Arthropoda</taxon>
        <taxon>Chelicerata</taxon>
        <taxon>Arachnida</taxon>
        <taxon>Araneae</taxon>
        <taxon>Araneomorphae</taxon>
        <taxon>Entelegynae</taxon>
        <taxon>Araneoidea</taxon>
        <taxon>Linyphiidae</taxon>
        <taxon>Erigoninae</taxon>
        <taxon>Oedothorax</taxon>
    </lineage>
</organism>
<evidence type="ECO:0000313" key="3">
    <source>
        <dbReference type="EMBL" id="KAG8159060.1"/>
    </source>
</evidence>
<feature type="compositionally biased region" description="Polar residues" evidence="2">
    <location>
        <begin position="279"/>
        <end position="294"/>
    </location>
</feature>
<evidence type="ECO:0000256" key="1">
    <source>
        <dbReference type="SAM" id="Coils"/>
    </source>
</evidence>
<feature type="compositionally biased region" description="Basic residues" evidence="2">
    <location>
        <begin position="185"/>
        <end position="194"/>
    </location>
</feature>
<keyword evidence="4" id="KW-1185">Reference proteome</keyword>